<evidence type="ECO:0000313" key="2">
    <source>
        <dbReference type="Proteomes" id="UP000016922"/>
    </source>
</evidence>
<keyword evidence="2" id="KW-1185">Reference proteome</keyword>
<dbReference type="EMBL" id="KE145357">
    <property type="protein sequence ID" value="EPE33583.1"/>
    <property type="molecule type" value="Genomic_DNA"/>
</dbReference>
<name>S3E597_GLAL2</name>
<dbReference type="GeneID" id="19465649"/>
<dbReference type="Proteomes" id="UP000016922">
    <property type="component" value="Unassembled WGS sequence"/>
</dbReference>
<protein>
    <submittedName>
        <fullName evidence="1">Uncharacterized protein</fullName>
    </submittedName>
</protein>
<evidence type="ECO:0000313" key="1">
    <source>
        <dbReference type="EMBL" id="EPE33583.1"/>
    </source>
</evidence>
<accession>S3E597</accession>
<proteinExistence type="predicted"/>
<organism evidence="1 2">
    <name type="scientific">Glarea lozoyensis (strain ATCC 20868 / MF5171)</name>
    <dbReference type="NCBI Taxonomy" id="1116229"/>
    <lineage>
        <taxon>Eukaryota</taxon>
        <taxon>Fungi</taxon>
        <taxon>Dikarya</taxon>
        <taxon>Ascomycota</taxon>
        <taxon>Pezizomycotina</taxon>
        <taxon>Leotiomycetes</taxon>
        <taxon>Helotiales</taxon>
        <taxon>Helotiaceae</taxon>
        <taxon>Glarea</taxon>
    </lineage>
</organism>
<reference evidence="1 2" key="1">
    <citation type="journal article" date="2013" name="BMC Genomics">
        <title>Genomics-driven discovery of the pneumocandin biosynthetic gene cluster in the fungus Glarea lozoyensis.</title>
        <authorList>
            <person name="Chen L."/>
            <person name="Yue Q."/>
            <person name="Zhang X."/>
            <person name="Xiang M."/>
            <person name="Wang C."/>
            <person name="Li S."/>
            <person name="Che Y."/>
            <person name="Ortiz-Lopez F.J."/>
            <person name="Bills G.F."/>
            <person name="Liu X."/>
            <person name="An Z."/>
        </authorList>
    </citation>
    <scope>NUCLEOTIDE SEQUENCE [LARGE SCALE GENOMIC DNA]</scope>
    <source>
        <strain evidence="2">ATCC 20868 / MF5171</strain>
    </source>
</reference>
<dbReference type="RefSeq" id="XP_008078735.1">
    <property type="nucleotide sequence ID" value="XM_008080544.1"/>
</dbReference>
<dbReference type="KEGG" id="glz:GLAREA_06596"/>
<sequence length="112" mass="12582">MGLGRLRLVLNAPPAALDLFRIFWKKIPVPEDHQLHTDQLITSPGQLVVLIVFIYAQFQGGFHAPPASKRAAPRFSLADDVLPRPSGGEERHYYGESLRLCTMLWIVTEDMA</sequence>
<gene>
    <name evidence="1" type="ORF">GLAREA_06596</name>
</gene>
<dbReference type="HOGENOM" id="CLU_2146104_0_0_1"/>
<dbReference type="AlphaFoldDB" id="S3E597"/>